<dbReference type="InterPro" id="IPR036188">
    <property type="entry name" value="FAD/NAD-bd_sf"/>
</dbReference>
<dbReference type="PANTHER" id="PTHR43004:SF19">
    <property type="entry name" value="BINDING MONOOXYGENASE, PUTATIVE (JCVI)-RELATED"/>
    <property type="match status" value="1"/>
</dbReference>
<dbReference type="AlphaFoldDB" id="A0AAD6SFP4"/>
<dbReference type="InterPro" id="IPR050641">
    <property type="entry name" value="RIFMO-like"/>
</dbReference>
<organism evidence="6 7">
    <name type="scientific">Mycena alexandri</name>
    <dbReference type="NCBI Taxonomy" id="1745969"/>
    <lineage>
        <taxon>Eukaryota</taxon>
        <taxon>Fungi</taxon>
        <taxon>Dikarya</taxon>
        <taxon>Basidiomycota</taxon>
        <taxon>Agaricomycotina</taxon>
        <taxon>Agaricomycetes</taxon>
        <taxon>Agaricomycetidae</taxon>
        <taxon>Agaricales</taxon>
        <taxon>Marasmiineae</taxon>
        <taxon>Mycenaceae</taxon>
        <taxon>Mycena</taxon>
    </lineage>
</organism>
<sequence>MTLPGQTTVLIVGAGPSGMAAALALKTQGINDIVIVDGLLAGENTSRAMVIQAATLEALDTVGCAEEILTVGRKAEQIGLIEGSSNLISADFSLLSSYTKYPFGVVLPQPSTEAAMLSKLDQFGIKVWRPFRVASLKPSSGPEDKMVNVHFESGDIIQARYVIGADGAHSVIRHEAGIAFKDPNGNEKRDYGNLSQMVFGDVAFSSPLKLPTPFITIVEDPDPTRPVHRFVCGVPKADGDPPHAPTTEYIQSLIDRCGPHSLSSDPAINPQPTRIEKTYWSSRYRTRCASADRFLWNQPNGGTVLLIGDAAHIHSPIGGQGMSLGIRDAISLGRVLKLRLDSATEGAVSEELLEEWAAGRRQRALSVIALTERTMGVITAQTTIWSPLRRLAFAFLRFASRFKFFQRLVAYRFSGLDEI</sequence>
<dbReference type="Proteomes" id="UP001218188">
    <property type="component" value="Unassembled WGS sequence"/>
</dbReference>
<dbReference type="SUPFAM" id="SSF51905">
    <property type="entry name" value="FAD/NAD(P)-binding domain"/>
    <property type="match status" value="1"/>
</dbReference>
<dbReference type="GO" id="GO:0071949">
    <property type="term" value="F:FAD binding"/>
    <property type="evidence" value="ECO:0007669"/>
    <property type="project" value="InterPro"/>
</dbReference>
<evidence type="ECO:0000256" key="4">
    <source>
        <dbReference type="ARBA" id="ARBA00023002"/>
    </source>
</evidence>
<reference evidence="6" key="1">
    <citation type="submission" date="2023-03" db="EMBL/GenBank/DDBJ databases">
        <title>Massive genome expansion in bonnet fungi (Mycena s.s.) driven by repeated elements and novel gene families across ecological guilds.</title>
        <authorList>
            <consortium name="Lawrence Berkeley National Laboratory"/>
            <person name="Harder C.B."/>
            <person name="Miyauchi S."/>
            <person name="Viragh M."/>
            <person name="Kuo A."/>
            <person name="Thoen E."/>
            <person name="Andreopoulos B."/>
            <person name="Lu D."/>
            <person name="Skrede I."/>
            <person name="Drula E."/>
            <person name="Henrissat B."/>
            <person name="Morin E."/>
            <person name="Kohler A."/>
            <person name="Barry K."/>
            <person name="LaButti K."/>
            <person name="Morin E."/>
            <person name="Salamov A."/>
            <person name="Lipzen A."/>
            <person name="Mereny Z."/>
            <person name="Hegedus B."/>
            <person name="Baldrian P."/>
            <person name="Stursova M."/>
            <person name="Weitz H."/>
            <person name="Taylor A."/>
            <person name="Grigoriev I.V."/>
            <person name="Nagy L.G."/>
            <person name="Martin F."/>
            <person name="Kauserud H."/>
        </authorList>
    </citation>
    <scope>NUCLEOTIDE SEQUENCE</scope>
    <source>
        <strain evidence="6">CBHHK200</strain>
    </source>
</reference>
<evidence type="ECO:0000256" key="3">
    <source>
        <dbReference type="ARBA" id="ARBA00022827"/>
    </source>
</evidence>
<evidence type="ECO:0000256" key="2">
    <source>
        <dbReference type="ARBA" id="ARBA00022630"/>
    </source>
</evidence>
<evidence type="ECO:0000256" key="1">
    <source>
        <dbReference type="ARBA" id="ARBA00001974"/>
    </source>
</evidence>
<dbReference type="PANTHER" id="PTHR43004">
    <property type="entry name" value="TRK SYSTEM POTASSIUM UPTAKE PROTEIN"/>
    <property type="match status" value="1"/>
</dbReference>
<keyword evidence="4" id="KW-0560">Oxidoreductase</keyword>
<dbReference type="PRINTS" id="PR00420">
    <property type="entry name" value="RNGMNOXGNASE"/>
</dbReference>
<evidence type="ECO:0000313" key="6">
    <source>
        <dbReference type="EMBL" id="KAJ7026759.1"/>
    </source>
</evidence>
<keyword evidence="3" id="KW-0274">FAD</keyword>
<feature type="domain" description="FAD-binding" evidence="5">
    <location>
        <begin position="7"/>
        <end position="368"/>
    </location>
</feature>
<dbReference type="InterPro" id="IPR002938">
    <property type="entry name" value="FAD-bd"/>
</dbReference>
<dbReference type="GO" id="GO:0016709">
    <property type="term" value="F:oxidoreductase activity, acting on paired donors, with incorporation or reduction of molecular oxygen, NAD(P)H as one donor, and incorporation of one atom of oxygen"/>
    <property type="evidence" value="ECO:0007669"/>
    <property type="project" value="UniProtKB-ARBA"/>
</dbReference>
<comment type="caution">
    <text evidence="6">The sequence shown here is derived from an EMBL/GenBank/DDBJ whole genome shotgun (WGS) entry which is preliminary data.</text>
</comment>
<accession>A0AAD6SFP4</accession>
<name>A0AAD6SFP4_9AGAR</name>
<comment type="cofactor">
    <cofactor evidence="1">
        <name>FAD</name>
        <dbReference type="ChEBI" id="CHEBI:57692"/>
    </cofactor>
</comment>
<dbReference type="EMBL" id="JARJCM010000133">
    <property type="protein sequence ID" value="KAJ7026759.1"/>
    <property type="molecule type" value="Genomic_DNA"/>
</dbReference>
<proteinExistence type="predicted"/>
<evidence type="ECO:0000313" key="7">
    <source>
        <dbReference type="Proteomes" id="UP001218188"/>
    </source>
</evidence>
<protein>
    <recommendedName>
        <fullName evidence="5">FAD-binding domain-containing protein</fullName>
    </recommendedName>
</protein>
<dbReference type="Gene3D" id="3.50.50.60">
    <property type="entry name" value="FAD/NAD(P)-binding domain"/>
    <property type="match status" value="1"/>
</dbReference>
<evidence type="ECO:0000259" key="5">
    <source>
        <dbReference type="Pfam" id="PF01494"/>
    </source>
</evidence>
<keyword evidence="7" id="KW-1185">Reference proteome</keyword>
<keyword evidence="2" id="KW-0285">Flavoprotein</keyword>
<gene>
    <name evidence="6" type="ORF">C8F04DRAFT_1124121</name>
</gene>
<dbReference type="Gene3D" id="3.30.70.2450">
    <property type="match status" value="1"/>
</dbReference>
<dbReference type="Pfam" id="PF01494">
    <property type="entry name" value="FAD_binding_3"/>
    <property type="match status" value="1"/>
</dbReference>